<dbReference type="FunFam" id="1.10.10.10:FF:000001">
    <property type="entry name" value="LysR family transcriptional regulator"/>
    <property type="match status" value="1"/>
</dbReference>
<dbReference type="InterPro" id="IPR036388">
    <property type="entry name" value="WH-like_DNA-bd_sf"/>
</dbReference>
<evidence type="ECO:0000256" key="5">
    <source>
        <dbReference type="ARBA" id="ARBA00054626"/>
    </source>
</evidence>
<dbReference type="Gene3D" id="1.10.10.10">
    <property type="entry name" value="Winged helix-like DNA-binding domain superfamily/Winged helix DNA-binding domain"/>
    <property type="match status" value="1"/>
</dbReference>
<evidence type="ECO:0000256" key="2">
    <source>
        <dbReference type="ARBA" id="ARBA00023015"/>
    </source>
</evidence>
<keyword evidence="4" id="KW-0804">Transcription</keyword>
<keyword evidence="2" id="KW-0805">Transcription regulation</keyword>
<dbReference type="PRINTS" id="PR00039">
    <property type="entry name" value="HTHLYSR"/>
</dbReference>
<dbReference type="GO" id="GO:0043565">
    <property type="term" value="F:sequence-specific DNA binding"/>
    <property type="evidence" value="ECO:0007669"/>
    <property type="project" value="TreeGrafter"/>
</dbReference>
<organism evidence="9 10">
    <name type="scientific">Allorhizobium borbori</name>
    <dbReference type="NCBI Taxonomy" id="485907"/>
    <lineage>
        <taxon>Bacteria</taxon>
        <taxon>Pseudomonadati</taxon>
        <taxon>Pseudomonadota</taxon>
        <taxon>Alphaproteobacteria</taxon>
        <taxon>Hyphomicrobiales</taxon>
        <taxon>Rhizobiaceae</taxon>
        <taxon>Rhizobium/Agrobacterium group</taxon>
        <taxon>Allorhizobium</taxon>
    </lineage>
</organism>
<protein>
    <recommendedName>
        <fullName evidence="6">HTH-type transcriptional regulator TtuA</fullName>
    </recommendedName>
    <alternativeName>
        <fullName evidence="7">Tartrate utilization transcriptional regulator</fullName>
    </alternativeName>
</protein>
<dbReference type="PANTHER" id="PTHR30537:SF1">
    <property type="entry name" value="HTH-TYPE TRANSCRIPTIONAL REGULATOR PGRR"/>
    <property type="match status" value="1"/>
</dbReference>
<dbReference type="GO" id="GO:0006351">
    <property type="term" value="P:DNA-templated transcription"/>
    <property type="evidence" value="ECO:0007669"/>
    <property type="project" value="TreeGrafter"/>
</dbReference>
<comment type="similarity">
    <text evidence="1">Belongs to the LysR transcriptional regulatory family.</text>
</comment>
<keyword evidence="3 9" id="KW-0238">DNA-binding</keyword>
<evidence type="ECO:0000256" key="3">
    <source>
        <dbReference type="ARBA" id="ARBA00023125"/>
    </source>
</evidence>
<evidence type="ECO:0000256" key="4">
    <source>
        <dbReference type="ARBA" id="ARBA00023163"/>
    </source>
</evidence>
<name>A0A7W6K3T2_9HYPH</name>
<evidence type="ECO:0000256" key="7">
    <source>
        <dbReference type="ARBA" id="ARBA00083243"/>
    </source>
</evidence>
<dbReference type="PANTHER" id="PTHR30537">
    <property type="entry name" value="HTH-TYPE TRANSCRIPTIONAL REGULATOR"/>
    <property type="match status" value="1"/>
</dbReference>
<comment type="function">
    <text evidence="5">Transcriptional regulator of the ttuABCDE tartrate utilization operon.</text>
</comment>
<dbReference type="Pfam" id="PF00126">
    <property type="entry name" value="HTH_1"/>
    <property type="match status" value="1"/>
</dbReference>
<evidence type="ECO:0000313" key="9">
    <source>
        <dbReference type="EMBL" id="MBB4104669.1"/>
    </source>
</evidence>
<evidence type="ECO:0000256" key="1">
    <source>
        <dbReference type="ARBA" id="ARBA00009437"/>
    </source>
</evidence>
<sequence length="302" mass="33727">MDRIQLSRLAVLAAVADHRSFRAAARELGIAPSAVSHAVTALEQSLGVRLLARTTRSVAPTQEGLRLLERLRPAFNGIDAALEALADARERPAGRLRVTLPRLAADHIIVPRVGEFLTRYPDIELELVNDDRFVDIVEAGFDAGLRLGEHLLADMVAVKAMPMLWGAVVGTPDYFARHGRPQHPQDLVHHRCIRRRFNSGVIYRWEFEKDGRALTVSVNGPLILDDDRLALIAALNGAGLAYLFGARLDRTLEDGRLERVLADWCPPFEGFSIYYPTRHQVRPALRAFVDFFRYRETGPLTG</sequence>
<dbReference type="CDD" id="cd08474">
    <property type="entry name" value="PBP2_CrgA_like_5"/>
    <property type="match status" value="1"/>
</dbReference>
<keyword evidence="10" id="KW-1185">Reference proteome</keyword>
<comment type="caution">
    <text evidence="9">The sequence shown here is derived from an EMBL/GenBank/DDBJ whole genome shotgun (WGS) entry which is preliminary data.</text>
</comment>
<dbReference type="Pfam" id="PF03466">
    <property type="entry name" value="LysR_substrate"/>
    <property type="match status" value="1"/>
</dbReference>
<dbReference type="InterPro" id="IPR036390">
    <property type="entry name" value="WH_DNA-bd_sf"/>
</dbReference>
<dbReference type="SUPFAM" id="SSF46785">
    <property type="entry name" value="Winged helix' DNA-binding domain"/>
    <property type="match status" value="1"/>
</dbReference>
<dbReference type="InterPro" id="IPR058163">
    <property type="entry name" value="LysR-type_TF_proteobact-type"/>
</dbReference>
<dbReference type="Gene3D" id="3.40.190.290">
    <property type="match status" value="1"/>
</dbReference>
<evidence type="ECO:0000256" key="6">
    <source>
        <dbReference type="ARBA" id="ARBA00067332"/>
    </source>
</evidence>
<dbReference type="InterPro" id="IPR000847">
    <property type="entry name" value="LysR_HTH_N"/>
</dbReference>
<gene>
    <name evidence="9" type="ORF">GGQ66_003247</name>
</gene>
<dbReference type="Proteomes" id="UP000584824">
    <property type="component" value="Unassembled WGS sequence"/>
</dbReference>
<dbReference type="EMBL" id="JACIDU010000013">
    <property type="protein sequence ID" value="MBB4104669.1"/>
    <property type="molecule type" value="Genomic_DNA"/>
</dbReference>
<dbReference type="GO" id="GO:0003700">
    <property type="term" value="F:DNA-binding transcription factor activity"/>
    <property type="evidence" value="ECO:0007669"/>
    <property type="project" value="InterPro"/>
</dbReference>
<evidence type="ECO:0000259" key="8">
    <source>
        <dbReference type="PROSITE" id="PS50931"/>
    </source>
</evidence>
<proteinExistence type="inferred from homology"/>
<dbReference type="InterPro" id="IPR005119">
    <property type="entry name" value="LysR_subst-bd"/>
</dbReference>
<dbReference type="RefSeq" id="WP_183793751.1">
    <property type="nucleotide sequence ID" value="NZ_JACIDU010000013.1"/>
</dbReference>
<reference evidence="9 10" key="1">
    <citation type="submission" date="2020-08" db="EMBL/GenBank/DDBJ databases">
        <title>Genomic Encyclopedia of Type Strains, Phase IV (KMG-IV): sequencing the most valuable type-strain genomes for metagenomic binning, comparative biology and taxonomic classification.</title>
        <authorList>
            <person name="Goeker M."/>
        </authorList>
    </citation>
    <scope>NUCLEOTIDE SEQUENCE [LARGE SCALE GENOMIC DNA]</scope>
    <source>
        <strain evidence="9 10">DSM 26385</strain>
    </source>
</reference>
<dbReference type="AlphaFoldDB" id="A0A7W6K3T2"/>
<dbReference type="SUPFAM" id="SSF53850">
    <property type="entry name" value="Periplasmic binding protein-like II"/>
    <property type="match status" value="1"/>
</dbReference>
<accession>A0A7W6K3T2</accession>
<dbReference type="PROSITE" id="PS50931">
    <property type="entry name" value="HTH_LYSR"/>
    <property type="match status" value="1"/>
</dbReference>
<feature type="domain" description="HTH lysR-type" evidence="8">
    <location>
        <begin position="4"/>
        <end position="61"/>
    </location>
</feature>
<evidence type="ECO:0000313" key="10">
    <source>
        <dbReference type="Proteomes" id="UP000584824"/>
    </source>
</evidence>